<organism evidence="1 4">
    <name type="scientific">Ustilaginoidea virens</name>
    <name type="common">Rice false smut fungus</name>
    <name type="synonym">Villosiclava virens</name>
    <dbReference type="NCBI Taxonomy" id="1159556"/>
    <lineage>
        <taxon>Eukaryota</taxon>
        <taxon>Fungi</taxon>
        <taxon>Dikarya</taxon>
        <taxon>Ascomycota</taxon>
        <taxon>Pezizomycotina</taxon>
        <taxon>Sordariomycetes</taxon>
        <taxon>Hypocreomycetidae</taxon>
        <taxon>Hypocreales</taxon>
        <taxon>Clavicipitaceae</taxon>
        <taxon>Ustilaginoidea</taxon>
    </lineage>
</organism>
<name>A0A063C2L5_USTVR</name>
<reference evidence="2" key="3">
    <citation type="submission" date="2020-03" db="EMBL/GenBank/DDBJ databases">
        <title>A mixture of massive structural variations and highly conserved coding sequences in Ustilaginoidea virens genome.</title>
        <authorList>
            <person name="Zhang K."/>
            <person name="Zhao Z."/>
            <person name="Zhang Z."/>
            <person name="Li Y."/>
            <person name="Hsiang T."/>
            <person name="Sun W."/>
        </authorList>
    </citation>
    <scope>NUCLEOTIDE SEQUENCE</scope>
    <source>
        <strain evidence="2">UV-8b</strain>
    </source>
</reference>
<proteinExistence type="predicted"/>
<evidence type="ECO:0000313" key="1">
    <source>
        <dbReference type="EMBL" id="GAO17198.1"/>
    </source>
</evidence>
<evidence type="ECO:0000313" key="2">
    <source>
        <dbReference type="EMBL" id="QUC21215.1"/>
    </source>
</evidence>
<dbReference type="OrthoDB" id="5242237at2759"/>
<protein>
    <submittedName>
        <fullName evidence="1">Uncharacterized protein</fullName>
    </submittedName>
</protein>
<dbReference type="Proteomes" id="UP000054053">
    <property type="component" value="Unassembled WGS sequence"/>
</dbReference>
<dbReference type="GeneID" id="66066235"/>
<evidence type="ECO:0000313" key="4">
    <source>
        <dbReference type="Proteomes" id="UP000054053"/>
    </source>
</evidence>
<keyword evidence="3" id="KW-1185">Reference proteome</keyword>
<dbReference type="HOGENOM" id="CLU_2485008_0_0_1"/>
<dbReference type="Proteomes" id="UP000027002">
    <property type="component" value="Chromosome 4"/>
</dbReference>
<dbReference type="AlphaFoldDB" id="A0A063C2L5"/>
<reference evidence="1" key="1">
    <citation type="journal article" date="2016" name="Genome Announc.">
        <title>Genome Sequence of Ustilaginoidea virens IPU010, a Rice Pathogenic Fungus Causing False Smut.</title>
        <authorList>
            <person name="Kumagai T."/>
            <person name="Ishii T."/>
            <person name="Terai G."/>
            <person name="Umemura M."/>
            <person name="Machida M."/>
            <person name="Asai K."/>
        </authorList>
    </citation>
    <scope>NUCLEOTIDE SEQUENCE [LARGE SCALE GENOMIC DNA]</scope>
    <source>
        <strain evidence="1">IPU010</strain>
    </source>
</reference>
<evidence type="ECO:0000313" key="3">
    <source>
        <dbReference type="Proteomes" id="UP000027002"/>
    </source>
</evidence>
<reference evidence="4" key="2">
    <citation type="journal article" date="2016" name="Genome Announc.">
        <title>Genome sequence of Ustilaginoidea virens IPU010, a rice pathogenic fungus causing false smut.</title>
        <authorList>
            <person name="Kumagai T."/>
            <person name="Ishii T."/>
            <person name="Terai G."/>
            <person name="Umemura M."/>
            <person name="Machida M."/>
            <person name="Asai K."/>
        </authorList>
    </citation>
    <scope>NUCLEOTIDE SEQUENCE [LARGE SCALE GENOMIC DNA]</scope>
    <source>
        <strain evidence="4">IPU010</strain>
    </source>
</reference>
<accession>A0A063C2L5</accession>
<sequence>MTAPHLVLNDVDVKGFPNKRDLAGCQKLITVTGKYRAESTIPWGKPVIWTCNEENSVLRDKRLAKYFVDSGATVVKLGRDCKLYKEE</sequence>
<dbReference type="KEGG" id="uvi:66066235"/>
<dbReference type="EMBL" id="BBTG02000052">
    <property type="protein sequence ID" value="GAO17198.1"/>
    <property type="molecule type" value="Genomic_DNA"/>
</dbReference>
<dbReference type="RefSeq" id="XP_042998888.1">
    <property type="nucleotide sequence ID" value="XM_043142955.1"/>
</dbReference>
<dbReference type="EMBL" id="CP072756">
    <property type="protein sequence ID" value="QUC21215.1"/>
    <property type="molecule type" value="Genomic_DNA"/>
</dbReference>
<gene>
    <name evidence="2" type="ORF">UV8b_05458</name>
    <name evidence="1" type="ORF">UVI_02057600</name>
</gene>